<organism evidence="2">
    <name type="scientific">Salix viminalis</name>
    <name type="common">Common osier</name>
    <name type="synonym">Basket willow</name>
    <dbReference type="NCBI Taxonomy" id="40686"/>
    <lineage>
        <taxon>Eukaryota</taxon>
        <taxon>Viridiplantae</taxon>
        <taxon>Streptophyta</taxon>
        <taxon>Embryophyta</taxon>
        <taxon>Tracheophyta</taxon>
        <taxon>Spermatophyta</taxon>
        <taxon>Magnoliopsida</taxon>
        <taxon>eudicotyledons</taxon>
        <taxon>Gunneridae</taxon>
        <taxon>Pentapetalae</taxon>
        <taxon>rosids</taxon>
        <taxon>fabids</taxon>
        <taxon>Malpighiales</taxon>
        <taxon>Salicaceae</taxon>
        <taxon>Saliceae</taxon>
        <taxon>Salix</taxon>
    </lineage>
</organism>
<reference evidence="2" key="1">
    <citation type="submission" date="2019-03" db="EMBL/GenBank/DDBJ databases">
        <authorList>
            <person name="Mank J."/>
            <person name="Almeida P."/>
        </authorList>
    </citation>
    <scope>NUCLEOTIDE SEQUENCE</scope>
    <source>
        <strain evidence="2">78183</strain>
    </source>
</reference>
<proteinExistence type="predicted"/>
<protein>
    <submittedName>
        <fullName evidence="2">Uncharacterized protein</fullName>
    </submittedName>
</protein>
<name>A0A6N2K4N2_SALVM</name>
<dbReference type="AlphaFoldDB" id="A0A6N2K4N2"/>
<evidence type="ECO:0000256" key="1">
    <source>
        <dbReference type="SAM" id="MobiDB-lite"/>
    </source>
</evidence>
<sequence>MDRRFSRESSRESKGSIALQKKIVESQRPNTTENVPDLTDFMNDMFFGTMDDDKKACNLTGCHSEDEEESFDDSTRSSSSELTQGWLDAARRMVASTPSRCESPSRLAGSPEFRSWQAVDLESLMMEGKLSILVVGQDDEVGSQCTVLTDNYCEDAYDLLQTPVLKKLFQHRQKQILMPLGERTSSSWQSGLVLHHSTMTSYGSEIVYEKGIREE</sequence>
<accession>A0A6N2K4N2</accession>
<feature type="compositionally biased region" description="Basic and acidic residues" evidence="1">
    <location>
        <begin position="1"/>
        <end position="14"/>
    </location>
</feature>
<evidence type="ECO:0000313" key="2">
    <source>
        <dbReference type="EMBL" id="VFU22862.1"/>
    </source>
</evidence>
<dbReference type="EMBL" id="CAADRP010000091">
    <property type="protein sequence ID" value="VFU22862.1"/>
    <property type="molecule type" value="Genomic_DNA"/>
</dbReference>
<feature type="region of interest" description="Disordered" evidence="1">
    <location>
        <begin position="1"/>
        <end position="37"/>
    </location>
</feature>
<gene>
    <name evidence="2" type="ORF">SVIM_LOCUS28230</name>
</gene>